<accession>A0A7I7WD95</accession>
<dbReference type="RefSeq" id="WP_083130816.1">
    <property type="nucleotide sequence ID" value="NZ_AP022607.1"/>
</dbReference>
<proteinExistence type="predicted"/>
<dbReference type="Proteomes" id="UP000467379">
    <property type="component" value="Plasmid pJCM12687"/>
</dbReference>
<sequence length="109" mass="11657">MPTDSPTASPKDINEPTRPITGDYATLVAQFNSQATHLRDPGLARRAHDAAALAGQIAALIPAIRDDKRSAQPATSSTQDFTRVTTQFNENVAALAHACPDDSYRVRIG</sequence>
<reference evidence="2" key="3">
    <citation type="submission" date="2020-02" db="EMBL/GenBank/DDBJ databases">
        <authorList>
            <person name="Matsumoto Y."/>
            <person name="Kinjo T."/>
            <person name="Motooka D."/>
            <person name="Nabeya D."/>
            <person name="Jung N."/>
            <person name="Uechi K."/>
            <person name="Horii T."/>
            <person name="Iida T."/>
            <person name="Fujita J."/>
            <person name="Nakamura S."/>
        </authorList>
    </citation>
    <scope>NUCLEOTIDE SEQUENCE</scope>
    <source>
        <strain evidence="2">JCM 12687</strain>
        <plasmid evidence="2">pJCM12687</plasmid>
    </source>
</reference>
<protein>
    <recommendedName>
        <fullName evidence="6">ESX-1 secretion-associated protein</fullName>
    </recommendedName>
</protein>
<geneLocation type="plasmid" evidence="2 5">
    <name>pJCM12687</name>
</geneLocation>
<evidence type="ECO:0000313" key="5">
    <source>
        <dbReference type="Proteomes" id="UP000467379"/>
    </source>
</evidence>
<dbReference type="EMBL" id="MVHM01000002">
    <property type="protein sequence ID" value="ORA40395.1"/>
    <property type="molecule type" value="Genomic_DNA"/>
</dbReference>
<evidence type="ECO:0000256" key="1">
    <source>
        <dbReference type="SAM" id="MobiDB-lite"/>
    </source>
</evidence>
<organism evidence="3 4">
    <name type="scientific">Mycobacterium branderi</name>
    <dbReference type="NCBI Taxonomy" id="43348"/>
    <lineage>
        <taxon>Bacteria</taxon>
        <taxon>Bacillati</taxon>
        <taxon>Actinomycetota</taxon>
        <taxon>Actinomycetes</taxon>
        <taxon>Mycobacteriales</taxon>
        <taxon>Mycobacteriaceae</taxon>
        <taxon>Mycobacterium</taxon>
    </lineage>
</organism>
<keyword evidence="5" id="KW-1185">Reference proteome</keyword>
<dbReference type="EMBL" id="AP022607">
    <property type="protein sequence ID" value="BBZ14902.1"/>
    <property type="molecule type" value="Genomic_DNA"/>
</dbReference>
<evidence type="ECO:0000313" key="4">
    <source>
        <dbReference type="Proteomes" id="UP000192441"/>
    </source>
</evidence>
<reference evidence="2 5" key="2">
    <citation type="journal article" date="2019" name="Emerg. Microbes Infect.">
        <title>Comprehensive subspecies identification of 175 nontuberculous mycobacteria species based on 7547 genomic profiles.</title>
        <authorList>
            <person name="Matsumoto Y."/>
            <person name="Kinjo T."/>
            <person name="Motooka D."/>
            <person name="Nabeya D."/>
            <person name="Jung N."/>
            <person name="Uechi K."/>
            <person name="Horii T."/>
            <person name="Iida T."/>
            <person name="Fujita J."/>
            <person name="Nakamura S."/>
        </authorList>
    </citation>
    <scope>NUCLEOTIDE SEQUENCE [LARGE SCALE GENOMIC DNA]</scope>
    <source>
        <strain evidence="2 5">JCM 12687</strain>
        <plasmid evidence="2">pJCM12687</plasmid>
    </source>
</reference>
<evidence type="ECO:0008006" key="6">
    <source>
        <dbReference type="Google" id="ProtNLM"/>
    </source>
</evidence>
<evidence type="ECO:0000313" key="2">
    <source>
        <dbReference type="EMBL" id="BBZ14902.1"/>
    </source>
</evidence>
<keyword evidence="2" id="KW-0614">Plasmid</keyword>
<gene>
    <name evidence="3" type="ORF">BST20_07660</name>
    <name evidence="2" type="ORF">MBRA_50970</name>
</gene>
<dbReference type="AlphaFoldDB" id="A0A7I7WD95"/>
<evidence type="ECO:0000313" key="3">
    <source>
        <dbReference type="EMBL" id="ORA40395.1"/>
    </source>
</evidence>
<reference evidence="3 4" key="1">
    <citation type="submission" date="2016-12" db="EMBL/GenBank/DDBJ databases">
        <title>The new phylogeny of genus Mycobacterium.</title>
        <authorList>
            <person name="Tortoli E."/>
            <person name="Trovato A."/>
            <person name="Cirillo D.M."/>
        </authorList>
    </citation>
    <scope>NUCLEOTIDE SEQUENCE [LARGE SCALE GENOMIC DNA]</scope>
    <source>
        <strain evidence="3 4">DSM 44624</strain>
    </source>
</reference>
<feature type="region of interest" description="Disordered" evidence="1">
    <location>
        <begin position="1"/>
        <end position="20"/>
    </location>
</feature>
<dbReference type="Proteomes" id="UP000192441">
    <property type="component" value="Unassembled WGS sequence"/>
</dbReference>
<name>A0A7I7WD95_9MYCO</name>